<dbReference type="Gene3D" id="3.40.50.300">
    <property type="entry name" value="P-loop containing nucleotide triphosphate hydrolases"/>
    <property type="match status" value="1"/>
</dbReference>
<evidence type="ECO:0000313" key="2">
    <source>
        <dbReference type="EnsemblMetazoa" id="XP_028517082.1"/>
    </source>
</evidence>
<dbReference type="OMA" id="MNITHRN"/>
<dbReference type="SUPFAM" id="SSF52540">
    <property type="entry name" value="P-loop containing nucleoside triphosphate hydrolases"/>
    <property type="match status" value="1"/>
</dbReference>
<organism evidence="2 3">
    <name type="scientific">Exaiptasia diaphana</name>
    <name type="common">Tropical sea anemone</name>
    <name type="synonym">Aiptasia pulchella</name>
    <dbReference type="NCBI Taxonomy" id="2652724"/>
    <lineage>
        <taxon>Eukaryota</taxon>
        <taxon>Metazoa</taxon>
        <taxon>Cnidaria</taxon>
        <taxon>Anthozoa</taxon>
        <taxon>Hexacorallia</taxon>
        <taxon>Actiniaria</taxon>
        <taxon>Aiptasiidae</taxon>
        <taxon>Exaiptasia</taxon>
    </lineage>
</organism>
<proteinExistence type="predicted"/>
<keyword evidence="3" id="KW-1185">Reference proteome</keyword>
<dbReference type="GeneID" id="114575771"/>
<evidence type="ECO:0000313" key="3">
    <source>
        <dbReference type="Proteomes" id="UP000887567"/>
    </source>
</evidence>
<dbReference type="KEGG" id="epa:114575771"/>
<dbReference type="InterPro" id="IPR027417">
    <property type="entry name" value="P-loop_NTPase"/>
</dbReference>
<accession>A0A913YRE7</accession>
<reference evidence="2" key="1">
    <citation type="submission" date="2022-11" db="UniProtKB">
        <authorList>
            <consortium name="EnsemblMetazoa"/>
        </authorList>
    </citation>
    <scope>IDENTIFICATION</scope>
</reference>
<dbReference type="EnsemblMetazoa" id="XM_028661281.1">
    <property type="protein sequence ID" value="XP_028517082.1"/>
    <property type="gene ID" value="LOC114575771"/>
</dbReference>
<evidence type="ECO:0000259" key="1">
    <source>
        <dbReference type="Pfam" id="PF00005"/>
    </source>
</evidence>
<dbReference type="RefSeq" id="XP_028517082.1">
    <property type="nucleotide sequence ID" value="XM_028661281.1"/>
</dbReference>
<dbReference type="GO" id="GO:0022857">
    <property type="term" value="F:transmembrane transporter activity"/>
    <property type="evidence" value="ECO:0007669"/>
    <property type="project" value="TreeGrafter"/>
</dbReference>
<dbReference type="GO" id="GO:0005524">
    <property type="term" value="F:ATP binding"/>
    <property type="evidence" value="ECO:0007669"/>
    <property type="project" value="InterPro"/>
</dbReference>
<feature type="domain" description="ABC transporter" evidence="1">
    <location>
        <begin position="23"/>
        <end position="81"/>
    </location>
</feature>
<dbReference type="InterPro" id="IPR003439">
    <property type="entry name" value="ABC_transporter-like_ATP-bd"/>
</dbReference>
<dbReference type="Proteomes" id="UP000887567">
    <property type="component" value="Unplaced"/>
</dbReference>
<dbReference type="OrthoDB" id="10051772at2759"/>
<sequence length="134" mass="15272">FPLVEYLDALDNVLLPFRLTRDLRLDQDARRRARDLLAELGLAGYEHRRPVELSQGERQRLAIARALVTEPSLLLADEPTAGLDPQRSQQILDLLEAVSSLRRLTLVLVSHEPAVLERFSRRLDVQELTTKSPE</sequence>
<dbReference type="InterPro" id="IPR015854">
    <property type="entry name" value="ABC_transpr_LolD-like"/>
</dbReference>
<dbReference type="GO" id="GO:0016887">
    <property type="term" value="F:ATP hydrolysis activity"/>
    <property type="evidence" value="ECO:0007669"/>
    <property type="project" value="InterPro"/>
</dbReference>
<dbReference type="GO" id="GO:0005886">
    <property type="term" value="C:plasma membrane"/>
    <property type="evidence" value="ECO:0007669"/>
    <property type="project" value="TreeGrafter"/>
</dbReference>
<dbReference type="PANTHER" id="PTHR24220">
    <property type="entry name" value="IMPORT ATP-BINDING PROTEIN"/>
    <property type="match status" value="1"/>
</dbReference>
<dbReference type="AlphaFoldDB" id="A0A913YRE7"/>
<dbReference type="Pfam" id="PF00005">
    <property type="entry name" value="ABC_tran"/>
    <property type="match status" value="1"/>
</dbReference>
<name>A0A913YRE7_EXADI</name>
<protein>
    <recommendedName>
        <fullName evidence="1">ABC transporter domain-containing protein</fullName>
    </recommendedName>
</protein>